<dbReference type="AlphaFoldDB" id="A0A392T6E9"/>
<protein>
    <submittedName>
        <fullName evidence="2">Uncharacterized protein</fullName>
    </submittedName>
</protein>
<proteinExistence type="predicted"/>
<keyword evidence="3" id="KW-1185">Reference proteome</keyword>
<accession>A0A392T6E9</accession>
<feature type="compositionally biased region" description="Basic residues" evidence="1">
    <location>
        <begin position="1"/>
        <end position="11"/>
    </location>
</feature>
<dbReference type="EMBL" id="LXQA010507082">
    <property type="protein sequence ID" value="MCI56104.1"/>
    <property type="molecule type" value="Genomic_DNA"/>
</dbReference>
<name>A0A392T6E9_9FABA</name>
<evidence type="ECO:0000313" key="2">
    <source>
        <dbReference type="EMBL" id="MCI56104.1"/>
    </source>
</evidence>
<comment type="caution">
    <text evidence="2">The sequence shown here is derived from an EMBL/GenBank/DDBJ whole genome shotgun (WGS) entry which is preliminary data.</text>
</comment>
<sequence length="93" mass="10448">GHSSSARRSHANQRDAAKTKSANRGVGKKSAPSKNHSRSPTLRHLWSATPPPRNTNNQRRPPLERLQQPTRKRDCTPPPREDRISPTTKKGKQ</sequence>
<organism evidence="2 3">
    <name type="scientific">Trifolium medium</name>
    <dbReference type="NCBI Taxonomy" id="97028"/>
    <lineage>
        <taxon>Eukaryota</taxon>
        <taxon>Viridiplantae</taxon>
        <taxon>Streptophyta</taxon>
        <taxon>Embryophyta</taxon>
        <taxon>Tracheophyta</taxon>
        <taxon>Spermatophyta</taxon>
        <taxon>Magnoliopsida</taxon>
        <taxon>eudicotyledons</taxon>
        <taxon>Gunneridae</taxon>
        <taxon>Pentapetalae</taxon>
        <taxon>rosids</taxon>
        <taxon>fabids</taxon>
        <taxon>Fabales</taxon>
        <taxon>Fabaceae</taxon>
        <taxon>Papilionoideae</taxon>
        <taxon>50 kb inversion clade</taxon>
        <taxon>NPAAA clade</taxon>
        <taxon>Hologalegina</taxon>
        <taxon>IRL clade</taxon>
        <taxon>Trifolieae</taxon>
        <taxon>Trifolium</taxon>
    </lineage>
</organism>
<reference evidence="2 3" key="1">
    <citation type="journal article" date="2018" name="Front. Plant Sci.">
        <title>Red Clover (Trifolium pratense) and Zigzag Clover (T. medium) - A Picture of Genomic Similarities and Differences.</title>
        <authorList>
            <person name="Dluhosova J."/>
            <person name="Istvanek J."/>
            <person name="Nedelnik J."/>
            <person name="Repkova J."/>
        </authorList>
    </citation>
    <scope>NUCLEOTIDE SEQUENCE [LARGE SCALE GENOMIC DNA]</scope>
    <source>
        <strain evidence="3">cv. 10/8</strain>
        <tissue evidence="2">Leaf</tissue>
    </source>
</reference>
<feature type="region of interest" description="Disordered" evidence="1">
    <location>
        <begin position="1"/>
        <end position="93"/>
    </location>
</feature>
<evidence type="ECO:0000313" key="3">
    <source>
        <dbReference type="Proteomes" id="UP000265520"/>
    </source>
</evidence>
<feature type="non-terminal residue" evidence="2">
    <location>
        <position position="1"/>
    </location>
</feature>
<feature type="compositionally biased region" description="Basic and acidic residues" evidence="1">
    <location>
        <begin position="71"/>
        <end position="84"/>
    </location>
</feature>
<evidence type="ECO:0000256" key="1">
    <source>
        <dbReference type="SAM" id="MobiDB-lite"/>
    </source>
</evidence>
<feature type="non-terminal residue" evidence="2">
    <location>
        <position position="93"/>
    </location>
</feature>
<dbReference type="Proteomes" id="UP000265520">
    <property type="component" value="Unassembled WGS sequence"/>
</dbReference>